<reference evidence="1" key="1">
    <citation type="submission" date="2024-01" db="EMBL/GenBank/DDBJ databases">
        <authorList>
            <person name="Webb A."/>
        </authorList>
    </citation>
    <scope>NUCLEOTIDE SEQUENCE</scope>
    <source>
        <strain evidence="1">Pm1</strain>
    </source>
</reference>
<dbReference type="Gene3D" id="3.30.530.20">
    <property type="match status" value="1"/>
</dbReference>
<evidence type="ECO:0008006" key="3">
    <source>
        <dbReference type="Google" id="ProtNLM"/>
    </source>
</evidence>
<dbReference type="Proteomes" id="UP001162060">
    <property type="component" value="Unassembled WGS sequence"/>
</dbReference>
<dbReference type="SUPFAM" id="SSF57903">
    <property type="entry name" value="FYVE/PHD zinc finger"/>
    <property type="match status" value="1"/>
</dbReference>
<proteinExistence type="predicted"/>
<dbReference type="InterPro" id="IPR052727">
    <property type="entry name" value="Rab4/Rab5_effector"/>
</dbReference>
<dbReference type="CDD" id="cd00065">
    <property type="entry name" value="FYVE_like_SF"/>
    <property type="match status" value="1"/>
</dbReference>
<name>A0AAV1TF23_9STRA</name>
<evidence type="ECO:0000313" key="2">
    <source>
        <dbReference type="Proteomes" id="UP001162060"/>
    </source>
</evidence>
<gene>
    <name evidence="1" type="ORF">PM001_LOCUS6055</name>
</gene>
<sequence length="395" mass="44737">MTKLPLEHPPFPPLHLVESDKDTVVDLANIVVTEAIEDYELHFSNHHGLVDTTQWVRVKQVDDNLVVYQDRQALKERRLSRVNRSRPSVVLKSSEILNLLWFGTIRGDLDDVMCAVVNRTAEEAKVKAAFTESTMLDFAVLETLVHPKAYDPFRSVQVKWTVNAGPALMRSVVRCRDFVYLESTGMTTMSTGERVGFQLLHSVSIPAAPELHQYKFVRGNMTLFHLFRQQSDGVIETYVKAFVDLMGDMPLRVATTLVTSGMVSVSKLAEYALAKKLNWQLSQRRVILPSNRSKFCHVCCKLLQSSIMRRRTCKICMNRCCARCCVSKKLFFTSPQSREVVQKTAIACKECIQVAAARNGFDVARDELLKSDRQAQAYLYWSTVSPTSSTSSMKL</sequence>
<dbReference type="InterPro" id="IPR011011">
    <property type="entry name" value="Znf_FYVE_PHD"/>
</dbReference>
<protein>
    <recommendedName>
        <fullName evidence="3">FYVE-type domain-containing protein</fullName>
    </recommendedName>
</protein>
<dbReference type="PANTHER" id="PTHR13510:SF44">
    <property type="entry name" value="RABENOSYN-5"/>
    <property type="match status" value="1"/>
</dbReference>
<organism evidence="1 2">
    <name type="scientific">Peronospora matthiolae</name>
    <dbReference type="NCBI Taxonomy" id="2874970"/>
    <lineage>
        <taxon>Eukaryota</taxon>
        <taxon>Sar</taxon>
        <taxon>Stramenopiles</taxon>
        <taxon>Oomycota</taxon>
        <taxon>Peronosporomycetes</taxon>
        <taxon>Peronosporales</taxon>
        <taxon>Peronosporaceae</taxon>
        <taxon>Peronospora</taxon>
    </lineage>
</organism>
<dbReference type="EMBL" id="CAKLBY020000049">
    <property type="protein sequence ID" value="CAK7919631.1"/>
    <property type="molecule type" value="Genomic_DNA"/>
</dbReference>
<dbReference type="AlphaFoldDB" id="A0AAV1TF23"/>
<dbReference type="PANTHER" id="PTHR13510">
    <property type="entry name" value="FYVE-FINGER-CONTAINING RAB5 EFFECTOR PROTEIN RABENOSYN-5-RELATED"/>
    <property type="match status" value="1"/>
</dbReference>
<accession>A0AAV1TF23</accession>
<dbReference type="InterPro" id="IPR023393">
    <property type="entry name" value="START-like_dom_sf"/>
</dbReference>
<comment type="caution">
    <text evidence="1">The sequence shown here is derived from an EMBL/GenBank/DDBJ whole genome shotgun (WGS) entry which is preliminary data.</text>
</comment>
<evidence type="ECO:0000313" key="1">
    <source>
        <dbReference type="EMBL" id="CAK7919631.1"/>
    </source>
</evidence>